<name>A0A1W1VUN1_9FIRM</name>
<proteinExistence type="predicted"/>
<dbReference type="EMBL" id="LT838272">
    <property type="protein sequence ID" value="SMB96811.1"/>
    <property type="molecule type" value="Genomic_DNA"/>
</dbReference>
<dbReference type="Proteomes" id="UP000192569">
    <property type="component" value="Chromosome I"/>
</dbReference>
<accession>A0A1W1VUN1</accession>
<protein>
    <recommendedName>
        <fullName evidence="1">DUF7007 domain-containing protein</fullName>
    </recommendedName>
</protein>
<dbReference type="OrthoDB" id="5124200at2"/>
<dbReference type="InterPro" id="IPR054276">
    <property type="entry name" value="DUF7007"/>
</dbReference>
<gene>
    <name evidence="2" type="ORF">SAMN00808754_1663</name>
</gene>
<evidence type="ECO:0000259" key="1">
    <source>
        <dbReference type="Pfam" id="PF22653"/>
    </source>
</evidence>
<dbReference type="STRING" id="698762.SAMN00808754_1663"/>
<evidence type="ECO:0000313" key="2">
    <source>
        <dbReference type="EMBL" id="SMB96811.1"/>
    </source>
</evidence>
<dbReference type="RefSeq" id="WP_084665275.1">
    <property type="nucleotide sequence ID" value="NZ_LT838272.1"/>
</dbReference>
<sequence>MIGTQGQIRYLRYWRYTRSGRPVCLTLRFRGGRILPEDARKWARSVARDWGDINWEKAVRVKGLPGRAWWFSCSGHGGYILVAPAAEVPEIFQRFKWEDLGEAYGNLGVYVFEEDCDWAVFVLAFPEVARWEIDNLKVWPSDLPRDAGIECAARGLLERARESVRRWKSPEVAAALGL</sequence>
<reference evidence="2 3" key="1">
    <citation type="submission" date="2017-04" db="EMBL/GenBank/DDBJ databases">
        <authorList>
            <person name="Afonso C.L."/>
            <person name="Miller P.J."/>
            <person name="Scott M.A."/>
            <person name="Spackman E."/>
            <person name="Goraichik I."/>
            <person name="Dimitrov K.M."/>
            <person name="Suarez D.L."/>
            <person name="Swayne D.E."/>
        </authorList>
    </citation>
    <scope>NUCLEOTIDE SEQUENCE [LARGE SCALE GENOMIC DNA]</scope>
    <source>
        <strain evidence="2 3">ToBE</strain>
    </source>
</reference>
<dbReference type="AlphaFoldDB" id="A0A1W1VUN1"/>
<dbReference type="Pfam" id="PF22653">
    <property type="entry name" value="DUF7007"/>
    <property type="match status" value="1"/>
</dbReference>
<feature type="domain" description="DUF7007" evidence="1">
    <location>
        <begin position="68"/>
        <end position="168"/>
    </location>
</feature>
<keyword evidence="3" id="KW-1185">Reference proteome</keyword>
<evidence type="ECO:0000313" key="3">
    <source>
        <dbReference type="Proteomes" id="UP000192569"/>
    </source>
</evidence>
<organism evidence="2 3">
    <name type="scientific">Thermanaeromonas toyohensis ToBE</name>
    <dbReference type="NCBI Taxonomy" id="698762"/>
    <lineage>
        <taxon>Bacteria</taxon>
        <taxon>Bacillati</taxon>
        <taxon>Bacillota</taxon>
        <taxon>Clostridia</taxon>
        <taxon>Neomoorellales</taxon>
        <taxon>Neomoorellaceae</taxon>
        <taxon>Thermanaeromonas</taxon>
    </lineage>
</organism>